<evidence type="ECO:0000313" key="3">
    <source>
        <dbReference type="Proteomes" id="UP000231198"/>
    </source>
</evidence>
<accession>A0A2H0WTD5</accession>
<gene>
    <name evidence="2" type="ORF">COT62_01065</name>
</gene>
<feature type="transmembrane region" description="Helical" evidence="1">
    <location>
        <begin position="28"/>
        <end position="49"/>
    </location>
</feature>
<reference evidence="3" key="1">
    <citation type="submission" date="2017-09" db="EMBL/GenBank/DDBJ databases">
        <title>Depth-based differentiation of microbial function through sediment-hosted aquifers and enrichment of novel symbionts in the deep terrestrial subsurface.</title>
        <authorList>
            <person name="Probst A.J."/>
            <person name="Ladd B."/>
            <person name="Jarett J.K."/>
            <person name="Geller-Mcgrath D.E."/>
            <person name="Sieber C.M.K."/>
            <person name="Emerson J.B."/>
            <person name="Anantharaman K."/>
            <person name="Thomas B.C."/>
            <person name="Malmstrom R."/>
            <person name="Stieglmeier M."/>
            <person name="Klingl A."/>
            <person name="Woyke T."/>
            <person name="Ryan C.M."/>
            <person name="Banfield J.F."/>
        </authorList>
    </citation>
    <scope>NUCLEOTIDE SEQUENCE [LARGE SCALE GENOMIC DNA]</scope>
</reference>
<sequence>MVYADFTIDETTFPPARIGNIGEILNTVLPLLMLGAALLFLVMFLFAGFQWLTAGGSTDNTKKAQKTMTFAVLGLVIVVISYTAVKLIGFILQIRLPF</sequence>
<feature type="transmembrane region" description="Helical" evidence="1">
    <location>
        <begin position="70"/>
        <end position="92"/>
    </location>
</feature>
<dbReference type="EMBL" id="PEZG01000023">
    <property type="protein sequence ID" value="PIS15934.1"/>
    <property type="molecule type" value="Genomic_DNA"/>
</dbReference>
<keyword evidence="1" id="KW-0812">Transmembrane</keyword>
<protein>
    <submittedName>
        <fullName evidence="2">Uncharacterized protein</fullName>
    </submittedName>
</protein>
<dbReference type="AlphaFoldDB" id="A0A2H0WTD5"/>
<name>A0A2H0WTD5_9BACT</name>
<evidence type="ECO:0000256" key="1">
    <source>
        <dbReference type="SAM" id="Phobius"/>
    </source>
</evidence>
<keyword evidence="1" id="KW-0472">Membrane</keyword>
<comment type="caution">
    <text evidence="2">The sequence shown here is derived from an EMBL/GenBank/DDBJ whole genome shotgun (WGS) entry which is preliminary data.</text>
</comment>
<dbReference type="Pfam" id="PF18895">
    <property type="entry name" value="T4SS_pilin"/>
    <property type="match status" value="1"/>
</dbReference>
<dbReference type="InterPro" id="IPR043993">
    <property type="entry name" value="T4SS_pilin"/>
</dbReference>
<evidence type="ECO:0000313" key="2">
    <source>
        <dbReference type="EMBL" id="PIS15934.1"/>
    </source>
</evidence>
<organism evidence="2 3">
    <name type="scientific">Candidatus Roizmanbacteria bacterium CG09_land_8_20_14_0_10_41_9</name>
    <dbReference type="NCBI Taxonomy" id="1974850"/>
    <lineage>
        <taxon>Bacteria</taxon>
        <taxon>Candidatus Roizmaniibacteriota</taxon>
    </lineage>
</organism>
<keyword evidence="1" id="KW-1133">Transmembrane helix</keyword>
<proteinExistence type="predicted"/>
<dbReference type="Proteomes" id="UP000231198">
    <property type="component" value="Unassembled WGS sequence"/>
</dbReference>